<comment type="caution">
    <text evidence="2">The sequence shown here is derived from an EMBL/GenBank/DDBJ whole genome shotgun (WGS) entry which is preliminary data.</text>
</comment>
<dbReference type="AlphaFoldDB" id="A0A1F6DC45"/>
<feature type="transmembrane region" description="Helical" evidence="1">
    <location>
        <begin position="6"/>
        <end position="30"/>
    </location>
</feature>
<protein>
    <submittedName>
        <fullName evidence="2">Uncharacterized protein</fullName>
    </submittedName>
</protein>
<reference evidence="2 3" key="1">
    <citation type="journal article" date="2016" name="Nat. Commun.">
        <title>Thousands of microbial genomes shed light on interconnected biogeochemical processes in an aquifer system.</title>
        <authorList>
            <person name="Anantharaman K."/>
            <person name="Brown C.T."/>
            <person name="Hug L.A."/>
            <person name="Sharon I."/>
            <person name="Castelle C.J."/>
            <person name="Probst A.J."/>
            <person name="Thomas B.C."/>
            <person name="Singh A."/>
            <person name="Wilkins M.J."/>
            <person name="Karaoz U."/>
            <person name="Brodie E.L."/>
            <person name="Williams K.H."/>
            <person name="Hubbard S.S."/>
            <person name="Banfield J.F."/>
        </authorList>
    </citation>
    <scope>NUCLEOTIDE SEQUENCE [LARGE SCALE GENOMIC DNA]</scope>
</reference>
<dbReference type="Proteomes" id="UP000178794">
    <property type="component" value="Unassembled WGS sequence"/>
</dbReference>
<organism evidence="2 3">
    <name type="scientific">Candidatus Kaiserbacteria bacterium RIFCSPHIGHO2_02_FULL_50_50</name>
    <dbReference type="NCBI Taxonomy" id="1798492"/>
    <lineage>
        <taxon>Bacteria</taxon>
        <taxon>Candidatus Kaiseribacteriota</taxon>
    </lineage>
</organism>
<evidence type="ECO:0000313" key="2">
    <source>
        <dbReference type="EMBL" id="OGG58931.1"/>
    </source>
</evidence>
<keyword evidence="1" id="KW-1133">Transmembrane helix</keyword>
<keyword evidence="1" id="KW-0472">Membrane</keyword>
<keyword evidence="1" id="KW-0812">Transmembrane</keyword>
<accession>A0A1F6DC45</accession>
<evidence type="ECO:0000313" key="3">
    <source>
        <dbReference type="Proteomes" id="UP000178794"/>
    </source>
</evidence>
<dbReference type="EMBL" id="MFLF01000021">
    <property type="protein sequence ID" value="OGG58931.1"/>
    <property type="molecule type" value="Genomic_DNA"/>
</dbReference>
<name>A0A1F6DC45_9BACT</name>
<evidence type="ECO:0000256" key="1">
    <source>
        <dbReference type="SAM" id="Phobius"/>
    </source>
</evidence>
<proteinExistence type="predicted"/>
<gene>
    <name evidence="2" type="ORF">A3C89_03530</name>
</gene>
<sequence length="133" mass="15422">MFFSFLYGGILMTSLLVILFVGIAFIVMVYKMLTAPPRSRTGKRGHVVEKRFEGAHTEVEQLWNDAAGMNLTHTFFYPDRWFVTMRPTGEFYNFVEVEVSQELYEKLSYGDAVEAYVTHDWFSPVTEVTLERA</sequence>